<evidence type="ECO:0000256" key="7">
    <source>
        <dbReference type="HAMAP-Rule" id="MF_00009"/>
    </source>
</evidence>
<dbReference type="HAMAP" id="MF_00009">
    <property type="entry name" value="Endoribonucl_YbeY"/>
    <property type="match status" value="1"/>
</dbReference>
<dbReference type="RefSeq" id="WP_013048153.1">
    <property type="nucleotide sequence ID" value="NC_014011.1"/>
</dbReference>
<name>D5EEA5_AMICL</name>
<dbReference type="InterPro" id="IPR002036">
    <property type="entry name" value="YbeY"/>
</dbReference>
<keyword evidence="9" id="KW-1185">Reference proteome</keyword>
<comment type="similarity">
    <text evidence="1 7">Belongs to the endoribonuclease YbeY family.</text>
</comment>
<dbReference type="PANTHER" id="PTHR46986">
    <property type="entry name" value="ENDORIBONUCLEASE YBEY, CHLOROPLASTIC"/>
    <property type="match status" value="1"/>
</dbReference>
<reference evidence="8 9" key="1">
    <citation type="journal article" date="2010" name="Stand. Genomic Sci.">
        <title>Complete genome sequence of Aminobacterium colombiense type strain (ALA-1).</title>
        <authorList>
            <person name="Chertkov O."/>
            <person name="Sikorski J."/>
            <person name="Brambilla E."/>
            <person name="Lapidus A."/>
            <person name="Copeland A."/>
            <person name="Glavina Del Rio T."/>
            <person name="Nolan M."/>
            <person name="Lucas S."/>
            <person name="Tice H."/>
            <person name="Cheng J.F."/>
            <person name="Han C."/>
            <person name="Detter J.C."/>
            <person name="Bruce D."/>
            <person name="Tapia R."/>
            <person name="Goodwin L."/>
            <person name="Pitluck S."/>
            <person name="Liolios K."/>
            <person name="Ivanova N."/>
            <person name="Mavromatis K."/>
            <person name="Ovchinnikova G."/>
            <person name="Pati A."/>
            <person name="Chen A."/>
            <person name="Palaniappan K."/>
            <person name="Land M."/>
            <person name="Hauser L."/>
            <person name="Chang Y.J."/>
            <person name="Jeffries C.D."/>
            <person name="Spring S."/>
            <person name="Rohde M."/>
            <person name="Goker M."/>
            <person name="Bristow J."/>
            <person name="Eisen J.A."/>
            <person name="Markowitz V."/>
            <person name="Hugenholtz P."/>
            <person name="Kyrpides N.C."/>
            <person name="Klenk H.P."/>
        </authorList>
    </citation>
    <scope>NUCLEOTIDE SEQUENCE [LARGE SCALE GENOMIC DNA]</scope>
    <source>
        <strain evidence="9">DSM 12261 / ALA-1</strain>
    </source>
</reference>
<dbReference type="InterPro" id="IPR023091">
    <property type="entry name" value="MetalPrtase_cat_dom_sf_prd"/>
</dbReference>
<dbReference type="EMBL" id="CP001997">
    <property type="protein sequence ID" value="ADE56887.1"/>
    <property type="molecule type" value="Genomic_DNA"/>
</dbReference>
<comment type="cofactor">
    <cofactor evidence="7">
        <name>Zn(2+)</name>
        <dbReference type="ChEBI" id="CHEBI:29105"/>
    </cofactor>
    <text evidence="7">Binds 1 zinc ion.</text>
</comment>
<organism evidence="8 9">
    <name type="scientific">Aminobacterium colombiense (strain DSM 12261 / ALA-1)</name>
    <dbReference type="NCBI Taxonomy" id="572547"/>
    <lineage>
        <taxon>Bacteria</taxon>
        <taxon>Thermotogati</taxon>
        <taxon>Synergistota</taxon>
        <taxon>Synergistia</taxon>
        <taxon>Synergistales</taxon>
        <taxon>Aminobacteriaceae</taxon>
        <taxon>Aminobacterium</taxon>
    </lineage>
</organism>
<evidence type="ECO:0000256" key="6">
    <source>
        <dbReference type="ARBA" id="ARBA00022833"/>
    </source>
</evidence>
<dbReference type="KEGG" id="aco:Amico_0754"/>
<dbReference type="GO" id="GO:0006364">
    <property type="term" value="P:rRNA processing"/>
    <property type="evidence" value="ECO:0007669"/>
    <property type="project" value="UniProtKB-UniRule"/>
</dbReference>
<feature type="binding site" evidence="7">
    <location>
        <position position="130"/>
    </location>
    <ligand>
        <name>Zn(2+)</name>
        <dbReference type="ChEBI" id="CHEBI:29105"/>
        <note>catalytic</note>
    </ligand>
</feature>
<dbReference type="GO" id="GO:0005737">
    <property type="term" value="C:cytoplasm"/>
    <property type="evidence" value="ECO:0007669"/>
    <property type="project" value="UniProtKB-SubCell"/>
</dbReference>
<dbReference type="GO" id="GO:0008270">
    <property type="term" value="F:zinc ion binding"/>
    <property type="evidence" value="ECO:0007669"/>
    <property type="project" value="UniProtKB-UniRule"/>
</dbReference>
<dbReference type="Proteomes" id="UP000002366">
    <property type="component" value="Chromosome"/>
</dbReference>
<dbReference type="AlphaFoldDB" id="D5EEA5"/>
<dbReference type="EC" id="3.1.-.-" evidence="7"/>
<keyword evidence="6 7" id="KW-0862">Zinc</keyword>
<feature type="binding site" evidence="7">
    <location>
        <position position="140"/>
    </location>
    <ligand>
        <name>Zn(2+)</name>
        <dbReference type="ChEBI" id="CHEBI:29105"/>
        <note>catalytic</note>
    </ligand>
</feature>
<dbReference type="STRING" id="572547.Amico_0754"/>
<evidence type="ECO:0000256" key="3">
    <source>
        <dbReference type="ARBA" id="ARBA00022723"/>
    </source>
</evidence>
<dbReference type="GO" id="GO:0004521">
    <property type="term" value="F:RNA endonuclease activity"/>
    <property type="evidence" value="ECO:0007669"/>
    <property type="project" value="UniProtKB-UniRule"/>
</dbReference>
<keyword evidence="4 7" id="KW-0255">Endonuclease</keyword>
<comment type="subcellular location">
    <subcellularLocation>
        <location evidence="7">Cytoplasm</location>
    </subcellularLocation>
</comment>
<evidence type="ECO:0000313" key="8">
    <source>
        <dbReference type="EMBL" id="ADE56887.1"/>
    </source>
</evidence>
<evidence type="ECO:0000256" key="4">
    <source>
        <dbReference type="ARBA" id="ARBA00022759"/>
    </source>
</evidence>
<dbReference type="GO" id="GO:0004222">
    <property type="term" value="F:metalloendopeptidase activity"/>
    <property type="evidence" value="ECO:0007669"/>
    <property type="project" value="InterPro"/>
</dbReference>
<dbReference type="HOGENOM" id="CLU_106710_3_0_0"/>
<evidence type="ECO:0000256" key="5">
    <source>
        <dbReference type="ARBA" id="ARBA00022801"/>
    </source>
</evidence>
<dbReference type="SUPFAM" id="SSF55486">
    <property type="entry name" value="Metalloproteases ('zincins'), catalytic domain"/>
    <property type="match status" value="1"/>
</dbReference>
<comment type="function">
    <text evidence="7">Single strand-specific metallo-endoribonuclease involved in late-stage 70S ribosome quality control and in maturation of the 3' terminus of the 16S rRNA.</text>
</comment>
<evidence type="ECO:0000313" key="9">
    <source>
        <dbReference type="Proteomes" id="UP000002366"/>
    </source>
</evidence>
<feature type="binding site" evidence="7">
    <location>
        <position position="134"/>
    </location>
    <ligand>
        <name>Zn(2+)</name>
        <dbReference type="ChEBI" id="CHEBI:29105"/>
        <note>catalytic</note>
    </ligand>
</feature>
<keyword evidence="3 7" id="KW-0479">Metal-binding</keyword>
<keyword evidence="7" id="KW-0963">Cytoplasm</keyword>
<keyword evidence="7" id="KW-0690">Ribosome biogenesis</keyword>
<accession>D5EEA5</accession>
<dbReference type="OrthoDB" id="9807740at2"/>
<evidence type="ECO:0000256" key="2">
    <source>
        <dbReference type="ARBA" id="ARBA00022722"/>
    </source>
</evidence>
<proteinExistence type="inferred from homology"/>
<sequence>MKVHLCLDSVDDGESESIRALRKLEGCEEVLERVVQRLFQGRYENQQAEVSISIVSTTEMQEINREYRGIDQPTDVLSFPMWEEGEEFCPPSGWEMLPLGDILICEEVVRENARQNNVSYIEELYLIVAHGFLHLLGIDHDTVEKQEMMWSLQSIIRDEWLLALNKIQSDSPIEGGLI</sequence>
<dbReference type="NCBIfam" id="TIGR00043">
    <property type="entry name" value="rRNA maturation RNase YbeY"/>
    <property type="match status" value="1"/>
</dbReference>
<dbReference type="eggNOG" id="COG0319">
    <property type="taxonomic scope" value="Bacteria"/>
</dbReference>
<gene>
    <name evidence="7" type="primary">ybeY</name>
    <name evidence="8" type="ordered locus">Amico_0754</name>
</gene>
<evidence type="ECO:0000256" key="1">
    <source>
        <dbReference type="ARBA" id="ARBA00010875"/>
    </source>
</evidence>
<keyword evidence="7" id="KW-0698">rRNA processing</keyword>
<dbReference type="Pfam" id="PF02130">
    <property type="entry name" value="YbeY"/>
    <property type="match status" value="1"/>
</dbReference>
<dbReference type="PANTHER" id="PTHR46986:SF1">
    <property type="entry name" value="ENDORIBONUCLEASE YBEY, CHLOROPLASTIC"/>
    <property type="match status" value="1"/>
</dbReference>
<protein>
    <recommendedName>
        <fullName evidence="7">Endoribonuclease YbeY</fullName>
        <ecNumber evidence="7">3.1.-.-</ecNumber>
    </recommendedName>
</protein>
<dbReference type="Gene3D" id="3.40.390.30">
    <property type="entry name" value="Metalloproteases ('zincins'), catalytic domain"/>
    <property type="match status" value="1"/>
</dbReference>
<keyword evidence="5 7" id="KW-0378">Hydrolase</keyword>
<keyword evidence="2 7" id="KW-0540">Nuclease</keyword>